<organism evidence="2 3">
    <name type="scientific">Pelagomonas calceolata</name>
    <dbReference type="NCBI Taxonomy" id="35677"/>
    <lineage>
        <taxon>Eukaryota</taxon>
        <taxon>Sar</taxon>
        <taxon>Stramenopiles</taxon>
        <taxon>Ochrophyta</taxon>
        <taxon>Pelagophyceae</taxon>
        <taxon>Pelagomonadales</taxon>
        <taxon>Pelagomonadaceae</taxon>
        <taxon>Pelagomonas</taxon>
    </lineage>
</organism>
<keyword evidence="1" id="KW-0732">Signal</keyword>
<dbReference type="OrthoDB" id="10604662at2759"/>
<keyword evidence="3" id="KW-1185">Reference proteome</keyword>
<dbReference type="Proteomes" id="UP000789595">
    <property type="component" value="Unassembled WGS sequence"/>
</dbReference>
<feature type="signal peptide" evidence="1">
    <location>
        <begin position="1"/>
        <end position="25"/>
    </location>
</feature>
<accession>A0A8J2STZ2</accession>
<protein>
    <recommendedName>
        <fullName evidence="4">Nucleotide-diphospho-sugar transferase domain-containing protein</fullName>
    </recommendedName>
</protein>
<evidence type="ECO:0000313" key="3">
    <source>
        <dbReference type="Proteomes" id="UP000789595"/>
    </source>
</evidence>
<gene>
    <name evidence="2" type="ORF">PECAL_3P28420</name>
</gene>
<sequence>MFGQPCAPASSMRRLCLMILATAQCHRVAVLTTSDCRSASPVTHHEFGTQLAASLVVLLRMRELFPGWDAFLATRPSKWNGSPGSNAAKDASCREVWDDLSGLYRERFGAELRLVNYDHRDFAMLDVVVSRIPGKETDHSRGHWPSEAFVHLVIGARMLEEYGYSHTVYVDADAWPLDDALRFEVPRVDGIGCVAALPAQCLEVELPRGVSSAASRAAKERADEYRLVTDPALRAGVAEAAARLGHGYRVVNGTNSGVVVYNNEFLKHARWADWMHALVNVSRRGFYGDQTALTVALGRADVPVRWLHPRFNVMVTLPYSYVLSSCGEDALYAGRAARAAGAAPVSIAHFTWGPKPWMKALDAWRATHRLKTNAVQNDGPLANDYRAWVRETLGARRVARFFSDDAMAPLPNATAPGSARLDPRPFRRCGALTAGGAGPCHGGMSSVR</sequence>
<name>A0A8J2STZ2_9STRA</name>
<dbReference type="Gene3D" id="3.90.550.10">
    <property type="entry name" value="Spore Coat Polysaccharide Biosynthesis Protein SpsA, Chain A"/>
    <property type="match status" value="1"/>
</dbReference>
<feature type="chain" id="PRO_5035288473" description="Nucleotide-diphospho-sugar transferase domain-containing protein" evidence="1">
    <location>
        <begin position="26"/>
        <end position="448"/>
    </location>
</feature>
<reference evidence="2" key="1">
    <citation type="submission" date="2021-11" db="EMBL/GenBank/DDBJ databases">
        <authorList>
            <consortium name="Genoscope - CEA"/>
            <person name="William W."/>
        </authorList>
    </citation>
    <scope>NUCLEOTIDE SEQUENCE</scope>
</reference>
<proteinExistence type="predicted"/>
<dbReference type="InterPro" id="IPR029044">
    <property type="entry name" value="Nucleotide-diphossugar_trans"/>
</dbReference>
<dbReference type="SUPFAM" id="SSF53448">
    <property type="entry name" value="Nucleotide-diphospho-sugar transferases"/>
    <property type="match status" value="1"/>
</dbReference>
<evidence type="ECO:0008006" key="4">
    <source>
        <dbReference type="Google" id="ProtNLM"/>
    </source>
</evidence>
<dbReference type="EMBL" id="CAKKNE010000003">
    <property type="protein sequence ID" value="CAH0372799.1"/>
    <property type="molecule type" value="Genomic_DNA"/>
</dbReference>
<dbReference type="AlphaFoldDB" id="A0A8J2STZ2"/>
<evidence type="ECO:0000313" key="2">
    <source>
        <dbReference type="EMBL" id="CAH0372799.1"/>
    </source>
</evidence>
<evidence type="ECO:0000256" key="1">
    <source>
        <dbReference type="SAM" id="SignalP"/>
    </source>
</evidence>
<comment type="caution">
    <text evidence="2">The sequence shown here is derived from an EMBL/GenBank/DDBJ whole genome shotgun (WGS) entry which is preliminary data.</text>
</comment>